<evidence type="ECO:0000256" key="2">
    <source>
        <dbReference type="SAM" id="Phobius"/>
    </source>
</evidence>
<protein>
    <submittedName>
        <fullName evidence="3">Uncharacterized protein</fullName>
    </submittedName>
</protein>
<reference evidence="3 4" key="1">
    <citation type="submission" date="2015-11" db="EMBL/GenBank/DDBJ databases">
        <authorList>
            <person name="Zhang Y."/>
            <person name="Guo Z."/>
        </authorList>
    </citation>
    <scope>NUCLEOTIDE SEQUENCE [LARGE SCALE GENOMIC DNA]</scope>
    <source>
        <strain evidence="3 4">YFY001</strain>
    </source>
</reference>
<evidence type="ECO:0000313" key="4">
    <source>
        <dbReference type="Proteomes" id="UP000182938"/>
    </source>
</evidence>
<evidence type="ECO:0000313" key="3">
    <source>
        <dbReference type="EMBL" id="APH01266.1"/>
    </source>
</evidence>
<evidence type="ECO:0000256" key="1">
    <source>
        <dbReference type="SAM" id="MobiDB-lite"/>
    </source>
</evidence>
<feature type="transmembrane region" description="Helical" evidence="2">
    <location>
        <begin position="153"/>
        <end position="173"/>
    </location>
</feature>
<keyword evidence="2" id="KW-0812">Transmembrane</keyword>
<feature type="region of interest" description="Disordered" evidence="1">
    <location>
        <begin position="1"/>
        <end position="120"/>
    </location>
</feature>
<keyword evidence="2" id="KW-1133">Transmembrane helix</keyword>
<keyword evidence="4" id="KW-1185">Reference proteome</keyword>
<name>A0A1L3MGB9_9MICO</name>
<dbReference type="EMBL" id="CP013290">
    <property type="protein sequence ID" value="APH01266.1"/>
    <property type="molecule type" value="Genomic_DNA"/>
</dbReference>
<feature type="transmembrane region" description="Helical" evidence="2">
    <location>
        <begin position="127"/>
        <end position="147"/>
    </location>
</feature>
<proteinExistence type="predicted"/>
<gene>
    <name evidence="3" type="ORF">ASJ30_06660</name>
</gene>
<dbReference type="Proteomes" id="UP000182938">
    <property type="component" value="Chromosome"/>
</dbReference>
<keyword evidence="2" id="KW-0472">Membrane</keyword>
<dbReference type="RefSeq" id="WP_072624420.1">
    <property type="nucleotide sequence ID" value="NZ_CP013290.1"/>
</dbReference>
<feature type="compositionally biased region" description="Acidic residues" evidence="1">
    <location>
        <begin position="99"/>
        <end position="110"/>
    </location>
</feature>
<organism evidence="3 4">
    <name type="scientific">Janibacter indicus</name>
    <dbReference type="NCBI Taxonomy" id="857417"/>
    <lineage>
        <taxon>Bacteria</taxon>
        <taxon>Bacillati</taxon>
        <taxon>Actinomycetota</taxon>
        <taxon>Actinomycetes</taxon>
        <taxon>Micrococcales</taxon>
        <taxon>Intrasporangiaceae</taxon>
        <taxon>Janibacter</taxon>
    </lineage>
</organism>
<feature type="compositionally biased region" description="Basic and acidic residues" evidence="1">
    <location>
        <begin position="61"/>
        <end position="73"/>
    </location>
</feature>
<sequence length="189" mass="20332">MVERQHPDEEDVDAAFASIVARWDDELPAEDLPDHERPEPPVDPTPAARRQSTGDVRGALRPRDPRPDTDEPRSPAADEPAVPWRVDPTHSVADALLSSDDDPGQADDGEGFTPSPPAPLPPRTDRLFWGALLGLVLGPLLLVWLVATRPDSGGWLTAVAIALVVGGFACLVLRQPSNRDDDPTNGARV</sequence>
<dbReference type="AlphaFoldDB" id="A0A1L3MGB9"/>
<dbReference type="KEGG" id="jte:ASJ30_06660"/>
<accession>A0A1L3MGB9</accession>